<name>A0ABM9UWJ6_9BACT</name>
<proteinExistence type="inferred from homology"/>
<dbReference type="Proteomes" id="UP000182200">
    <property type="component" value="Unassembled WGS sequence"/>
</dbReference>
<feature type="transmembrane region" description="Helical" evidence="10">
    <location>
        <begin position="88"/>
        <end position="109"/>
    </location>
</feature>
<evidence type="ECO:0000256" key="2">
    <source>
        <dbReference type="ARBA" id="ARBA00006214"/>
    </source>
</evidence>
<keyword evidence="7 10" id="KW-0472">Membrane</keyword>
<feature type="transmembrane region" description="Helical" evidence="10">
    <location>
        <begin position="6"/>
        <end position="28"/>
    </location>
</feature>
<evidence type="ECO:0000256" key="6">
    <source>
        <dbReference type="ARBA" id="ARBA00023002"/>
    </source>
</evidence>
<dbReference type="SMART" id="SM00756">
    <property type="entry name" value="VKc"/>
    <property type="match status" value="1"/>
</dbReference>
<evidence type="ECO:0000256" key="7">
    <source>
        <dbReference type="ARBA" id="ARBA00023136"/>
    </source>
</evidence>
<evidence type="ECO:0000256" key="10">
    <source>
        <dbReference type="SAM" id="Phobius"/>
    </source>
</evidence>
<accession>A0ABM9UWJ6</accession>
<feature type="transmembrane region" description="Helical" evidence="10">
    <location>
        <begin position="116"/>
        <end position="135"/>
    </location>
</feature>
<feature type="transmembrane region" description="Helical" evidence="10">
    <location>
        <begin position="64"/>
        <end position="82"/>
    </location>
</feature>
<keyword evidence="13" id="KW-1185">Reference proteome</keyword>
<dbReference type="Pfam" id="PF07884">
    <property type="entry name" value="VKOR"/>
    <property type="match status" value="1"/>
</dbReference>
<sequence>MYDNFFILLLSIVGFYISLYFTLVYYGIISPSRFILPEVCKLSENACQSIINTKYARILGLPNFVYGLLYYIVVFLFAIFNFNGYIKTALMLISFVTVVLGVYLIYVLMKVLKVNCLLCFISHVVNFFIMVLFVLK</sequence>
<evidence type="ECO:0000256" key="5">
    <source>
        <dbReference type="ARBA" id="ARBA00022989"/>
    </source>
</evidence>
<gene>
    <name evidence="12" type="ORF">JGI8_01533</name>
</gene>
<evidence type="ECO:0000256" key="1">
    <source>
        <dbReference type="ARBA" id="ARBA00004141"/>
    </source>
</evidence>
<keyword evidence="4" id="KW-0874">Quinone</keyword>
<evidence type="ECO:0000313" key="12">
    <source>
        <dbReference type="EMBL" id="CUS91283.1"/>
    </source>
</evidence>
<dbReference type="InterPro" id="IPR012932">
    <property type="entry name" value="VKOR"/>
</dbReference>
<evidence type="ECO:0000256" key="3">
    <source>
        <dbReference type="ARBA" id="ARBA00022692"/>
    </source>
</evidence>
<dbReference type="EMBL" id="CZVI01000023">
    <property type="protein sequence ID" value="CUS91283.1"/>
    <property type="molecule type" value="Genomic_DNA"/>
</dbReference>
<keyword evidence="9" id="KW-0676">Redox-active center</keyword>
<dbReference type="Gene3D" id="1.20.1440.130">
    <property type="entry name" value="VKOR domain"/>
    <property type="match status" value="1"/>
</dbReference>
<dbReference type="InterPro" id="IPR038354">
    <property type="entry name" value="VKOR_sf"/>
</dbReference>
<feature type="domain" description="Vitamin K epoxide reductase" evidence="11">
    <location>
        <begin position="4"/>
        <end position="136"/>
    </location>
</feature>
<evidence type="ECO:0000259" key="11">
    <source>
        <dbReference type="SMART" id="SM00756"/>
    </source>
</evidence>
<dbReference type="RefSeq" id="WP_075426056.1">
    <property type="nucleotide sequence ID" value="NZ_CZVI01000023.1"/>
</dbReference>
<keyword evidence="5 10" id="KW-1133">Transmembrane helix</keyword>
<evidence type="ECO:0000256" key="4">
    <source>
        <dbReference type="ARBA" id="ARBA00022719"/>
    </source>
</evidence>
<evidence type="ECO:0000313" key="13">
    <source>
        <dbReference type="Proteomes" id="UP000182200"/>
    </source>
</evidence>
<protein>
    <submittedName>
        <fullName evidence="12">Uncharacterized membrane protein</fullName>
    </submittedName>
</protein>
<keyword evidence="8" id="KW-1015">Disulfide bond</keyword>
<evidence type="ECO:0000256" key="8">
    <source>
        <dbReference type="ARBA" id="ARBA00023157"/>
    </source>
</evidence>
<comment type="subcellular location">
    <subcellularLocation>
        <location evidence="1">Membrane</location>
        <topology evidence="1">Multi-pass membrane protein</topology>
    </subcellularLocation>
</comment>
<evidence type="ECO:0000256" key="9">
    <source>
        <dbReference type="ARBA" id="ARBA00023284"/>
    </source>
</evidence>
<reference evidence="12 13" key="1">
    <citation type="submission" date="2015-11" db="EMBL/GenBank/DDBJ databases">
        <authorList>
            <person name="Varghese N."/>
        </authorList>
    </citation>
    <scope>NUCLEOTIDE SEQUENCE [LARGE SCALE GENOMIC DNA]</scope>
    <source>
        <strain evidence="12 13">JGI-8</strain>
    </source>
</reference>
<keyword evidence="6" id="KW-0560">Oxidoreductase</keyword>
<keyword evidence="3 10" id="KW-0812">Transmembrane</keyword>
<comment type="caution">
    <text evidence="12">The sequence shown here is derived from an EMBL/GenBank/DDBJ whole genome shotgun (WGS) entry which is preliminary data.</text>
</comment>
<comment type="similarity">
    <text evidence="2">Belongs to the VKOR family.</text>
</comment>
<organism evidence="12 13">
    <name type="scientific">Candidatus Kryptonium thompsonii</name>
    <dbReference type="NCBI Taxonomy" id="1633631"/>
    <lineage>
        <taxon>Bacteria</taxon>
        <taxon>Pseudomonadati</taxon>
        <taxon>Candidatus Kryptoniota</taxon>
        <taxon>Candidatus Kryptonium</taxon>
    </lineage>
</organism>